<dbReference type="PANTHER" id="PTHR38042:SF1">
    <property type="entry name" value="UROPORPHYRINOGEN-III SYNTHASE, CHLOROPLASTIC"/>
    <property type="match status" value="1"/>
</dbReference>
<dbReference type="GO" id="GO:0006782">
    <property type="term" value="P:protoporphyrinogen IX biosynthetic process"/>
    <property type="evidence" value="ECO:0007669"/>
    <property type="project" value="UniProtKB-UniRule"/>
</dbReference>
<dbReference type="Gene3D" id="3.40.50.10090">
    <property type="match status" value="2"/>
</dbReference>
<dbReference type="Gramene" id="Pp3c9_18350V3.2">
    <property type="protein sequence ID" value="Pp3c9_18350V3.2"/>
    <property type="gene ID" value="Pp3c9_18350"/>
</dbReference>
<reference evidence="9 11" key="2">
    <citation type="journal article" date="2018" name="Plant J.">
        <title>The Physcomitrella patens chromosome-scale assembly reveals moss genome structure and evolution.</title>
        <authorList>
            <person name="Lang D."/>
            <person name="Ullrich K.K."/>
            <person name="Murat F."/>
            <person name="Fuchs J."/>
            <person name="Jenkins J."/>
            <person name="Haas F.B."/>
            <person name="Piednoel M."/>
            <person name="Gundlach H."/>
            <person name="Van Bel M."/>
            <person name="Meyberg R."/>
            <person name="Vives C."/>
            <person name="Morata J."/>
            <person name="Symeonidi A."/>
            <person name="Hiss M."/>
            <person name="Muchero W."/>
            <person name="Kamisugi Y."/>
            <person name="Saleh O."/>
            <person name="Blanc G."/>
            <person name="Decker E.L."/>
            <person name="van Gessel N."/>
            <person name="Grimwood J."/>
            <person name="Hayes R.D."/>
            <person name="Graham S.W."/>
            <person name="Gunter L.E."/>
            <person name="McDaniel S.F."/>
            <person name="Hoernstein S.N.W."/>
            <person name="Larsson A."/>
            <person name="Li F.W."/>
            <person name="Perroud P.F."/>
            <person name="Phillips J."/>
            <person name="Ranjan P."/>
            <person name="Rokshar D.S."/>
            <person name="Rothfels C.J."/>
            <person name="Schneider L."/>
            <person name="Shu S."/>
            <person name="Stevenson D.W."/>
            <person name="Thummler F."/>
            <person name="Tillich M."/>
            <person name="Villarreal Aguilar J.C."/>
            <person name="Widiez T."/>
            <person name="Wong G.K."/>
            <person name="Wymore A."/>
            <person name="Zhang Y."/>
            <person name="Zimmer A.D."/>
            <person name="Quatrano R.S."/>
            <person name="Mayer K.F.X."/>
            <person name="Goodstein D."/>
            <person name="Casacuberta J.M."/>
            <person name="Vandepoele K."/>
            <person name="Reski R."/>
            <person name="Cuming A.C."/>
            <person name="Tuskan G.A."/>
            <person name="Maumus F."/>
            <person name="Salse J."/>
            <person name="Schmutz J."/>
            <person name="Rensing S.A."/>
        </authorList>
    </citation>
    <scope>NUCLEOTIDE SEQUENCE [LARGE SCALE GENOMIC DNA]</scope>
    <source>
        <strain evidence="10 11">cv. Gransden 2004</strain>
    </source>
</reference>
<comment type="function">
    <text evidence="7">Catalyzes cyclization of the linear tetrapyrrole, hydroxymethylbilane, to the macrocyclic uroporphyrinogen III.</text>
</comment>
<evidence type="ECO:0000256" key="3">
    <source>
        <dbReference type="ARBA" id="ARBA00013109"/>
    </source>
</evidence>
<dbReference type="OMA" id="WVESIME"/>
<dbReference type="PaxDb" id="3218-PP1S89_220V6.1"/>
<keyword evidence="5 7" id="KW-0627">Porphyrin biosynthesis</keyword>
<dbReference type="KEGG" id="ppp:112286870"/>
<evidence type="ECO:0000259" key="8">
    <source>
        <dbReference type="Pfam" id="PF02602"/>
    </source>
</evidence>
<dbReference type="GeneID" id="112286870"/>
<dbReference type="EnsemblPlants" id="Pp3c9_18350V3.1">
    <property type="protein sequence ID" value="Pp3c9_18350V3.1"/>
    <property type="gene ID" value="Pp3c9_18350"/>
</dbReference>
<evidence type="ECO:0000313" key="11">
    <source>
        <dbReference type="Proteomes" id="UP000006727"/>
    </source>
</evidence>
<dbReference type="EC" id="4.2.1.75" evidence="3 7"/>
<comment type="pathway">
    <text evidence="1 7">Porphyrin-containing compound metabolism; protoporphyrin-IX biosynthesis; coproporphyrinogen-III from 5-aminolevulinate: step 3/4.</text>
</comment>
<dbReference type="CDD" id="cd06578">
    <property type="entry name" value="HemD"/>
    <property type="match status" value="1"/>
</dbReference>
<dbReference type="InterPro" id="IPR039793">
    <property type="entry name" value="UROS/Hem4"/>
</dbReference>
<evidence type="ECO:0000256" key="7">
    <source>
        <dbReference type="RuleBase" id="RU366031"/>
    </source>
</evidence>
<evidence type="ECO:0000313" key="10">
    <source>
        <dbReference type="EnsemblPlants" id="Pp3c9_18350V3.1"/>
    </source>
</evidence>
<evidence type="ECO:0000256" key="1">
    <source>
        <dbReference type="ARBA" id="ARBA00004772"/>
    </source>
</evidence>
<comment type="similarity">
    <text evidence="2 7">Belongs to the uroporphyrinogen-III synthase family.</text>
</comment>
<protein>
    <recommendedName>
        <fullName evidence="3 7">Uroporphyrinogen-III synthase</fullName>
        <ecNumber evidence="3 7">4.2.1.75</ecNumber>
    </recommendedName>
</protein>
<dbReference type="EnsemblPlants" id="Pp3c9_18350V3.5">
    <property type="protein sequence ID" value="Pp3c9_18350V3.5"/>
    <property type="gene ID" value="Pp3c9_18350"/>
</dbReference>
<dbReference type="OrthoDB" id="443551at2759"/>
<dbReference type="EMBL" id="ABEU02000009">
    <property type="protein sequence ID" value="PNR48392.1"/>
    <property type="molecule type" value="Genomic_DNA"/>
</dbReference>
<keyword evidence="4 7" id="KW-0456">Lyase</keyword>
<dbReference type="UniPathway" id="UPA00251">
    <property type="reaction ID" value="UER00320"/>
</dbReference>
<dbReference type="GO" id="GO:0009507">
    <property type="term" value="C:chloroplast"/>
    <property type="evidence" value="ECO:0000318"/>
    <property type="project" value="GO_Central"/>
</dbReference>
<dbReference type="SUPFAM" id="SSF69618">
    <property type="entry name" value="HemD-like"/>
    <property type="match status" value="1"/>
</dbReference>
<feature type="domain" description="Tetrapyrrole biosynthesis uroporphyrinogen III synthase" evidence="8">
    <location>
        <begin position="94"/>
        <end position="315"/>
    </location>
</feature>
<sequence length="335" mass="36198">MAMLLAPSAWCGFLLKPSDAGFMNRLACGISETSSSVSASRTQVGVRPLYMRSSELQQRRRHASALCVEAHIATGSKTKASVVVTREHGKNVKLMKALAKRGIRCLELPLIEHRDGPDLLKLVQTLREGKFEWIVVTSPEAATVFLRSWREAGRPKVRIAVVGAGTGELFQNAEEGANQLDVAFTPSKATAKVMSSELPKLSDDSNVLYPASLKAGDDLENGLKERGFHVMRMNTYSTETVRNLDEAAISEAASVPVATFASPTAVKAWMELVAEPKNWNGAAACIGSTSANAARKAGLQKVYHPESPGIEGWVESIMEALEAPEPQKLEANILQ</sequence>
<organism evidence="9">
    <name type="scientific">Physcomitrium patens</name>
    <name type="common">Spreading-leaved earth moss</name>
    <name type="synonym">Physcomitrella patens</name>
    <dbReference type="NCBI Taxonomy" id="3218"/>
    <lineage>
        <taxon>Eukaryota</taxon>
        <taxon>Viridiplantae</taxon>
        <taxon>Streptophyta</taxon>
        <taxon>Embryophyta</taxon>
        <taxon>Bryophyta</taxon>
        <taxon>Bryophytina</taxon>
        <taxon>Bryopsida</taxon>
        <taxon>Funariidae</taxon>
        <taxon>Funariales</taxon>
        <taxon>Funariaceae</taxon>
        <taxon>Physcomitrium</taxon>
    </lineage>
</organism>
<dbReference type="AlphaFoldDB" id="A0A2K1K3N5"/>
<dbReference type="PANTHER" id="PTHR38042">
    <property type="entry name" value="UROPORPHYRINOGEN-III SYNTHASE, CHLOROPLASTIC"/>
    <property type="match status" value="1"/>
</dbReference>
<dbReference type="GO" id="GO:0006780">
    <property type="term" value="P:uroporphyrinogen III biosynthetic process"/>
    <property type="evidence" value="ECO:0000318"/>
    <property type="project" value="GO_Central"/>
</dbReference>
<dbReference type="RefSeq" id="XP_073392364.1">
    <property type="nucleotide sequence ID" value="XM_073536263.1"/>
</dbReference>
<evidence type="ECO:0000256" key="2">
    <source>
        <dbReference type="ARBA" id="ARBA00008133"/>
    </source>
</evidence>
<comment type="catalytic activity">
    <reaction evidence="6 7">
        <text>hydroxymethylbilane = uroporphyrinogen III + H2O</text>
        <dbReference type="Rhea" id="RHEA:18965"/>
        <dbReference type="ChEBI" id="CHEBI:15377"/>
        <dbReference type="ChEBI" id="CHEBI:57308"/>
        <dbReference type="ChEBI" id="CHEBI:57845"/>
        <dbReference type="EC" id="4.2.1.75"/>
    </reaction>
</comment>
<name>A0A2K1K3N5_PHYPA</name>
<dbReference type="InterPro" id="IPR036108">
    <property type="entry name" value="4pyrrol_syn_uPrphyn_synt_sf"/>
</dbReference>
<dbReference type="STRING" id="3218.A0A2K1K3N5"/>
<dbReference type="Gramene" id="Pp3c9_18350V3.5">
    <property type="protein sequence ID" value="Pp3c9_18350V3.5"/>
    <property type="gene ID" value="Pp3c9_18350"/>
</dbReference>
<dbReference type="EnsemblPlants" id="Pp3c9_18350V3.2">
    <property type="protein sequence ID" value="Pp3c9_18350V3.2"/>
    <property type="gene ID" value="Pp3c9_18350"/>
</dbReference>
<proteinExistence type="inferred from homology"/>
<dbReference type="Proteomes" id="UP000006727">
    <property type="component" value="Chromosome 9"/>
</dbReference>
<reference evidence="10" key="3">
    <citation type="submission" date="2020-12" db="UniProtKB">
        <authorList>
            <consortium name="EnsemblPlants"/>
        </authorList>
    </citation>
    <scope>IDENTIFICATION</scope>
</reference>
<evidence type="ECO:0000256" key="5">
    <source>
        <dbReference type="ARBA" id="ARBA00023244"/>
    </source>
</evidence>
<gene>
    <name evidence="10" type="primary">LOC112286870</name>
    <name evidence="9" type="ORF">PHYPA_012868</name>
</gene>
<evidence type="ECO:0000313" key="9">
    <source>
        <dbReference type="EMBL" id="PNR48392.1"/>
    </source>
</evidence>
<evidence type="ECO:0000256" key="6">
    <source>
        <dbReference type="ARBA" id="ARBA00048617"/>
    </source>
</evidence>
<dbReference type="Pfam" id="PF02602">
    <property type="entry name" value="HEM4"/>
    <property type="match status" value="1"/>
</dbReference>
<dbReference type="FunCoup" id="A0A2K1K3N5">
    <property type="interactions" value="1418"/>
</dbReference>
<reference evidence="9 11" key="1">
    <citation type="journal article" date="2008" name="Science">
        <title>The Physcomitrella genome reveals evolutionary insights into the conquest of land by plants.</title>
        <authorList>
            <person name="Rensing S."/>
            <person name="Lang D."/>
            <person name="Zimmer A."/>
            <person name="Terry A."/>
            <person name="Salamov A."/>
            <person name="Shapiro H."/>
            <person name="Nishiyama T."/>
            <person name="Perroud P.-F."/>
            <person name="Lindquist E."/>
            <person name="Kamisugi Y."/>
            <person name="Tanahashi T."/>
            <person name="Sakakibara K."/>
            <person name="Fujita T."/>
            <person name="Oishi K."/>
            <person name="Shin-I T."/>
            <person name="Kuroki Y."/>
            <person name="Toyoda A."/>
            <person name="Suzuki Y."/>
            <person name="Hashimoto A."/>
            <person name="Yamaguchi K."/>
            <person name="Sugano A."/>
            <person name="Kohara Y."/>
            <person name="Fujiyama A."/>
            <person name="Anterola A."/>
            <person name="Aoki S."/>
            <person name="Ashton N."/>
            <person name="Barbazuk W.B."/>
            <person name="Barker E."/>
            <person name="Bennetzen J."/>
            <person name="Bezanilla M."/>
            <person name="Blankenship R."/>
            <person name="Cho S.H."/>
            <person name="Dutcher S."/>
            <person name="Estelle M."/>
            <person name="Fawcett J.A."/>
            <person name="Gundlach H."/>
            <person name="Hanada K."/>
            <person name="Heyl A."/>
            <person name="Hicks K.A."/>
            <person name="Hugh J."/>
            <person name="Lohr M."/>
            <person name="Mayer K."/>
            <person name="Melkozernov A."/>
            <person name="Murata T."/>
            <person name="Nelson D."/>
            <person name="Pils B."/>
            <person name="Prigge M."/>
            <person name="Reiss B."/>
            <person name="Renner T."/>
            <person name="Rombauts S."/>
            <person name="Rushton P."/>
            <person name="Sanderfoot A."/>
            <person name="Schween G."/>
            <person name="Shiu S.-H."/>
            <person name="Stueber K."/>
            <person name="Theodoulou F.L."/>
            <person name="Tu H."/>
            <person name="Van de Peer Y."/>
            <person name="Verrier P.J."/>
            <person name="Waters E."/>
            <person name="Wood A."/>
            <person name="Yang L."/>
            <person name="Cove D."/>
            <person name="Cuming A."/>
            <person name="Hasebe M."/>
            <person name="Lucas S."/>
            <person name="Mishler D.B."/>
            <person name="Reski R."/>
            <person name="Grigoriev I."/>
            <person name="Quatrano R.S."/>
            <person name="Boore J.L."/>
        </authorList>
    </citation>
    <scope>NUCLEOTIDE SEQUENCE [LARGE SCALE GENOMIC DNA]</scope>
    <source>
        <strain evidence="10 11">cv. Gransden 2004</strain>
    </source>
</reference>
<accession>A0A2K1K3N5</accession>
<dbReference type="InterPro" id="IPR003754">
    <property type="entry name" value="4pyrrol_synth_uPrphyn_synth"/>
</dbReference>
<dbReference type="GO" id="GO:0004852">
    <property type="term" value="F:uroporphyrinogen-III synthase activity"/>
    <property type="evidence" value="ECO:0000318"/>
    <property type="project" value="GO_Central"/>
</dbReference>
<dbReference type="Gramene" id="Pp3c9_18350V3.1">
    <property type="protein sequence ID" value="Pp3c9_18350V3.1"/>
    <property type="gene ID" value="Pp3c9_18350"/>
</dbReference>
<evidence type="ECO:0000256" key="4">
    <source>
        <dbReference type="ARBA" id="ARBA00023239"/>
    </source>
</evidence>
<dbReference type="RefSeq" id="XP_024384978.1">
    <property type="nucleotide sequence ID" value="XM_024529210.2"/>
</dbReference>
<keyword evidence="11" id="KW-1185">Reference proteome</keyword>